<proteinExistence type="predicted"/>
<evidence type="ECO:0000313" key="3">
    <source>
        <dbReference type="Proteomes" id="UP001430953"/>
    </source>
</evidence>
<sequence length="99" mass="11684">MPHNAMLHLKIFFLFFGHISALVKIENLNKPVCIFFECRTMLCCQFSKYFILFFVAHNATLQNLKYFFFFWPYLGSDEYKRLEIGPNASILNAVLCCKI</sequence>
<dbReference type="Proteomes" id="UP001430953">
    <property type="component" value="Unassembled WGS sequence"/>
</dbReference>
<feature type="signal peptide" evidence="1">
    <location>
        <begin position="1"/>
        <end position="21"/>
    </location>
</feature>
<accession>A0AAW2FNN5</accession>
<gene>
    <name evidence="2" type="ORF">PUN28_009745</name>
</gene>
<evidence type="ECO:0000313" key="2">
    <source>
        <dbReference type="EMBL" id="KAL0116351.1"/>
    </source>
</evidence>
<dbReference type="EMBL" id="JADYXP020000009">
    <property type="protein sequence ID" value="KAL0116351.1"/>
    <property type="molecule type" value="Genomic_DNA"/>
</dbReference>
<keyword evidence="1" id="KW-0732">Signal</keyword>
<dbReference type="AlphaFoldDB" id="A0AAW2FNN5"/>
<comment type="caution">
    <text evidence="2">The sequence shown here is derived from an EMBL/GenBank/DDBJ whole genome shotgun (WGS) entry which is preliminary data.</text>
</comment>
<evidence type="ECO:0000256" key="1">
    <source>
        <dbReference type="SAM" id="SignalP"/>
    </source>
</evidence>
<evidence type="ECO:0008006" key="4">
    <source>
        <dbReference type="Google" id="ProtNLM"/>
    </source>
</evidence>
<organism evidence="2 3">
    <name type="scientific">Cardiocondyla obscurior</name>
    <dbReference type="NCBI Taxonomy" id="286306"/>
    <lineage>
        <taxon>Eukaryota</taxon>
        <taxon>Metazoa</taxon>
        <taxon>Ecdysozoa</taxon>
        <taxon>Arthropoda</taxon>
        <taxon>Hexapoda</taxon>
        <taxon>Insecta</taxon>
        <taxon>Pterygota</taxon>
        <taxon>Neoptera</taxon>
        <taxon>Endopterygota</taxon>
        <taxon>Hymenoptera</taxon>
        <taxon>Apocrita</taxon>
        <taxon>Aculeata</taxon>
        <taxon>Formicoidea</taxon>
        <taxon>Formicidae</taxon>
        <taxon>Myrmicinae</taxon>
        <taxon>Cardiocondyla</taxon>
    </lineage>
</organism>
<feature type="chain" id="PRO_5043822655" description="Secreted protein" evidence="1">
    <location>
        <begin position="22"/>
        <end position="99"/>
    </location>
</feature>
<name>A0AAW2FNN5_9HYME</name>
<keyword evidence="3" id="KW-1185">Reference proteome</keyword>
<reference evidence="2 3" key="1">
    <citation type="submission" date="2023-03" db="EMBL/GenBank/DDBJ databases">
        <title>High recombination rates correlate with genetic variation in Cardiocondyla obscurior ants.</title>
        <authorList>
            <person name="Errbii M."/>
        </authorList>
    </citation>
    <scope>NUCLEOTIDE SEQUENCE [LARGE SCALE GENOMIC DNA]</scope>
    <source>
        <strain evidence="2">Alpha-2009</strain>
        <tissue evidence="2">Whole body</tissue>
    </source>
</reference>
<protein>
    <recommendedName>
        <fullName evidence="4">Secreted protein</fullName>
    </recommendedName>
</protein>